<dbReference type="AlphaFoldDB" id="A0A2M9YDF2"/>
<keyword evidence="2" id="KW-1185">Reference proteome</keyword>
<proteinExistence type="predicted"/>
<evidence type="ECO:0000313" key="2">
    <source>
        <dbReference type="Proteomes" id="UP000231926"/>
    </source>
</evidence>
<dbReference type="RefSeq" id="WP_100710134.1">
    <property type="nucleotide sequence ID" value="NZ_NPDR01000003.1"/>
</dbReference>
<organism evidence="1 2">
    <name type="scientific">Leptospira saintgironsiae</name>
    <dbReference type="NCBI Taxonomy" id="2023183"/>
    <lineage>
        <taxon>Bacteria</taxon>
        <taxon>Pseudomonadati</taxon>
        <taxon>Spirochaetota</taxon>
        <taxon>Spirochaetia</taxon>
        <taxon>Leptospirales</taxon>
        <taxon>Leptospiraceae</taxon>
        <taxon>Leptospira</taxon>
    </lineage>
</organism>
<dbReference type="SUPFAM" id="SSF54593">
    <property type="entry name" value="Glyoxalase/Bleomycin resistance protein/Dihydroxybiphenyl dioxygenase"/>
    <property type="match status" value="1"/>
</dbReference>
<reference evidence="1 2" key="1">
    <citation type="submission" date="2017-07" db="EMBL/GenBank/DDBJ databases">
        <title>Leptospira spp. isolated from tropical soils.</title>
        <authorList>
            <person name="Thibeaux R."/>
            <person name="Iraola G."/>
            <person name="Ferres I."/>
            <person name="Bierque E."/>
            <person name="Girault D."/>
            <person name="Soupe-Gilbert M.-E."/>
            <person name="Picardeau M."/>
            <person name="Goarant C."/>
        </authorList>
    </citation>
    <scope>NUCLEOTIDE SEQUENCE [LARGE SCALE GENOMIC DNA]</scope>
    <source>
        <strain evidence="1 2">FH4-C-A2</strain>
    </source>
</reference>
<dbReference type="Proteomes" id="UP000231926">
    <property type="component" value="Unassembled WGS sequence"/>
</dbReference>
<evidence type="ECO:0000313" key="1">
    <source>
        <dbReference type="EMBL" id="PJZ49570.1"/>
    </source>
</evidence>
<name>A0A2M9YDF2_9LEPT</name>
<dbReference type="EMBL" id="NPDR01000003">
    <property type="protein sequence ID" value="PJZ49570.1"/>
    <property type="molecule type" value="Genomic_DNA"/>
</dbReference>
<evidence type="ECO:0008006" key="3">
    <source>
        <dbReference type="Google" id="ProtNLM"/>
    </source>
</evidence>
<dbReference type="OrthoDB" id="333388at2"/>
<protein>
    <recommendedName>
        <fullName evidence="3">Glyoxalase</fullName>
    </recommendedName>
</protein>
<sequence length="117" mass="13376">MEKDSLSFFGTSLKAEDCSKSAKLYSELFGGEVQVSSPAHAELLFYENQRVIFSKETEECPVTPGTLVWKIVKQKVPAFETRLLGSGFQKESETGKYSSYLDPWKNRIWLYYFDQPG</sequence>
<accession>A0A2M9YDF2</accession>
<gene>
    <name evidence="1" type="ORF">CH362_09625</name>
</gene>
<comment type="caution">
    <text evidence="1">The sequence shown here is derived from an EMBL/GenBank/DDBJ whole genome shotgun (WGS) entry which is preliminary data.</text>
</comment>
<dbReference type="InterPro" id="IPR029068">
    <property type="entry name" value="Glyas_Bleomycin-R_OHBP_Dase"/>
</dbReference>